<evidence type="ECO:0000256" key="1">
    <source>
        <dbReference type="ARBA" id="ARBA00022741"/>
    </source>
</evidence>
<dbReference type="Pfam" id="PF00005">
    <property type="entry name" value="ABC_tran"/>
    <property type="match status" value="1"/>
</dbReference>
<name>A0A328C6Z1_9DELT</name>
<protein>
    <recommendedName>
        <fullName evidence="3">ABC transporter domain-containing protein</fullName>
    </recommendedName>
</protein>
<keyword evidence="2" id="KW-0067">ATP-binding</keyword>
<organism evidence="4 5">
    <name type="scientific">Lujinxingia litoralis</name>
    <dbReference type="NCBI Taxonomy" id="2211119"/>
    <lineage>
        <taxon>Bacteria</taxon>
        <taxon>Deltaproteobacteria</taxon>
        <taxon>Bradymonadales</taxon>
        <taxon>Lujinxingiaceae</taxon>
        <taxon>Lujinxingia</taxon>
    </lineage>
</organism>
<dbReference type="PANTHER" id="PTHR42794">
    <property type="entry name" value="HEMIN IMPORT ATP-BINDING PROTEIN HMUV"/>
    <property type="match status" value="1"/>
</dbReference>
<dbReference type="PANTHER" id="PTHR42794:SF2">
    <property type="entry name" value="ABC TRANSPORTER ATP-BINDING PROTEIN"/>
    <property type="match status" value="1"/>
</dbReference>
<dbReference type="GO" id="GO:0005524">
    <property type="term" value="F:ATP binding"/>
    <property type="evidence" value="ECO:0007669"/>
    <property type="project" value="UniProtKB-KW"/>
</dbReference>
<gene>
    <name evidence="4" type="ORF">DL240_10735</name>
</gene>
<dbReference type="PROSITE" id="PS50893">
    <property type="entry name" value="ABC_TRANSPORTER_2"/>
    <property type="match status" value="1"/>
</dbReference>
<keyword evidence="1" id="KW-0547">Nucleotide-binding</keyword>
<dbReference type="InterPro" id="IPR017871">
    <property type="entry name" value="ABC_transporter-like_CS"/>
</dbReference>
<comment type="caution">
    <text evidence="4">The sequence shown here is derived from an EMBL/GenBank/DDBJ whole genome shotgun (WGS) entry which is preliminary data.</text>
</comment>
<evidence type="ECO:0000256" key="2">
    <source>
        <dbReference type="ARBA" id="ARBA00022840"/>
    </source>
</evidence>
<feature type="domain" description="ABC transporter" evidence="3">
    <location>
        <begin position="17"/>
        <end position="252"/>
    </location>
</feature>
<dbReference type="SMART" id="SM00382">
    <property type="entry name" value="AAA"/>
    <property type="match status" value="1"/>
</dbReference>
<dbReference type="InterPro" id="IPR027417">
    <property type="entry name" value="P-loop_NTPase"/>
</dbReference>
<reference evidence="4 5" key="1">
    <citation type="submission" date="2018-05" db="EMBL/GenBank/DDBJ databases">
        <title>Lujinxingia marina gen. nov. sp. nov., a new facultative anaerobic member of the class Deltaproteobacteria, and proposal of Lujinxingaceae fam. nov.</title>
        <authorList>
            <person name="Li C.-M."/>
        </authorList>
    </citation>
    <scope>NUCLEOTIDE SEQUENCE [LARGE SCALE GENOMIC DNA]</scope>
    <source>
        <strain evidence="4 5">B210</strain>
    </source>
</reference>
<evidence type="ECO:0000313" key="5">
    <source>
        <dbReference type="Proteomes" id="UP000249169"/>
    </source>
</evidence>
<evidence type="ECO:0000259" key="3">
    <source>
        <dbReference type="PROSITE" id="PS50893"/>
    </source>
</evidence>
<dbReference type="AlphaFoldDB" id="A0A328C6Z1"/>
<dbReference type="InterPro" id="IPR003439">
    <property type="entry name" value="ABC_transporter-like_ATP-bd"/>
</dbReference>
<dbReference type="EMBL" id="QHKO01000004">
    <property type="protein sequence ID" value="RAL22318.1"/>
    <property type="molecule type" value="Genomic_DNA"/>
</dbReference>
<evidence type="ECO:0000313" key="4">
    <source>
        <dbReference type="EMBL" id="RAL22318.1"/>
    </source>
</evidence>
<dbReference type="Proteomes" id="UP000249169">
    <property type="component" value="Unassembled WGS sequence"/>
</dbReference>
<dbReference type="PROSITE" id="PS00211">
    <property type="entry name" value="ABC_TRANSPORTER_1"/>
    <property type="match status" value="1"/>
</dbReference>
<keyword evidence="5" id="KW-1185">Reference proteome</keyword>
<dbReference type="GO" id="GO:0016887">
    <property type="term" value="F:ATP hydrolysis activity"/>
    <property type="evidence" value="ECO:0007669"/>
    <property type="project" value="InterPro"/>
</dbReference>
<dbReference type="CDD" id="cd03214">
    <property type="entry name" value="ABC_Iron-Siderophores_B12_Hemin"/>
    <property type="match status" value="1"/>
</dbReference>
<sequence>MGMSVIDSQQGTRAPLLELRGLGARAGERTLFEELRLNIFPGQAWAVVGPNGVGKTTLMRMLAGVRLPDGGQVMLGGRALSTYTRREIAREVGVVPQASVPVFDFGALEFVLMGLHASRPRFSLPGVGDHRAGLEALARLEVEHLAHRPVSSLSGGERQRVVMARTLVTQARVWLLDEPTANLDLRHQLRLLEVVREHVDEGGAAVAVLHDLELVHRFFDRVLLLAPGRALGWGAPEDTLTEEQVSEAFGLAMRRLQVEGRWVWLA</sequence>
<proteinExistence type="predicted"/>
<dbReference type="SUPFAM" id="SSF52540">
    <property type="entry name" value="P-loop containing nucleoside triphosphate hydrolases"/>
    <property type="match status" value="1"/>
</dbReference>
<accession>A0A328C6Z1</accession>
<dbReference type="InterPro" id="IPR003593">
    <property type="entry name" value="AAA+_ATPase"/>
</dbReference>
<dbReference type="Gene3D" id="3.40.50.300">
    <property type="entry name" value="P-loop containing nucleotide triphosphate hydrolases"/>
    <property type="match status" value="1"/>
</dbReference>